<evidence type="ECO:0000256" key="1">
    <source>
        <dbReference type="SAM" id="SignalP"/>
    </source>
</evidence>
<evidence type="ECO:0008006" key="4">
    <source>
        <dbReference type="Google" id="ProtNLM"/>
    </source>
</evidence>
<dbReference type="EMBL" id="JACHIU010000001">
    <property type="protein sequence ID" value="MBB6470874.1"/>
    <property type="molecule type" value="Genomic_DNA"/>
</dbReference>
<name>A0A7X0IAH2_9ACTN</name>
<feature type="signal peptide" evidence="1">
    <location>
        <begin position="1"/>
        <end position="31"/>
    </location>
</feature>
<dbReference type="AlphaFoldDB" id="A0A7X0IAH2"/>
<organism evidence="2 3">
    <name type="scientific">Sphaerisporangium rubeum</name>
    <dbReference type="NCBI Taxonomy" id="321317"/>
    <lineage>
        <taxon>Bacteria</taxon>
        <taxon>Bacillati</taxon>
        <taxon>Actinomycetota</taxon>
        <taxon>Actinomycetes</taxon>
        <taxon>Streptosporangiales</taxon>
        <taxon>Streptosporangiaceae</taxon>
        <taxon>Sphaerisporangium</taxon>
    </lineage>
</organism>
<gene>
    <name evidence="2" type="ORF">BJ992_000305</name>
</gene>
<proteinExistence type="predicted"/>
<comment type="caution">
    <text evidence="2">The sequence shown here is derived from an EMBL/GenBank/DDBJ whole genome shotgun (WGS) entry which is preliminary data.</text>
</comment>
<dbReference type="Proteomes" id="UP000555564">
    <property type="component" value="Unassembled WGS sequence"/>
</dbReference>
<accession>A0A7X0IAH2</accession>
<evidence type="ECO:0000313" key="2">
    <source>
        <dbReference type="EMBL" id="MBB6470874.1"/>
    </source>
</evidence>
<sequence>MRSLRRVLALASTLVTSGALLAVAVQQPAAAAAVTLTGTIRCQNVNYYGDTTRWYPNSVGMSSAPSGPALSPGELVAVPYPTYGFRFTRTLPNGATSVAATALCSSGHSPYGDWSQAGGSIAIPAWATSATIAWSCYTAPVNPGPWMTTCSVESSSFS</sequence>
<protein>
    <recommendedName>
        <fullName evidence="4">Ig-like domain-containing protein</fullName>
    </recommendedName>
</protein>
<feature type="chain" id="PRO_5030846772" description="Ig-like domain-containing protein" evidence="1">
    <location>
        <begin position="32"/>
        <end position="158"/>
    </location>
</feature>
<keyword evidence="3" id="KW-1185">Reference proteome</keyword>
<reference evidence="2 3" key="1">
    <citation type="submission" date="2020-08" db="EMBL/GenBank/DDBJ databases">
        <title>Sequencing the genomes of 1000 actinobacteria strains.</title>
        <authorList>
            <person name="Klenk H.-P."/>
        </authorList>
    </citation>
    <scope>NUCLEOTIDE SEQUENCE [LARGE SCALE GENOMIC DNA]</scope>
    <source>
        <strain evidence="2 3">DSM 44936</strain>
    </source>
</reference>
<keyword evidence="1" id="KW-0732">Signal</keyword>
<evidence type="ECO:0000313" key="3">
    <source>
        <dbReference type="Proteomes" id="UP000555564"/>
    </source>
</evidence>
<dbReference type="RefSeq" id="WP_184978176.1">
    <property type="nucleotide sequence ID" value="NZ_BAAALO010000069.1"/>
</dbReference>